<dbReference type="PROSITE" id="PS00058">
    <property type="entry name" value="DNA_MISMATCH_REPAIR_1"/>
    <property type="match status" value="1"/>
</dbReference>
<dbReference type="Gene3D" id="3.30.230.10">
    <property type="match status" value="1"/>
</dbReference>
<dbReference type="GO" id="GO:0005524">
    <property type="term" value="F:ATP binding"/>
    <property type="evidence" value="ECO:0007669"/>
    <property type="project" value="InterPro"/>
</dbReference>
<evidence type="ECO:0000256" key="3">
    <source>
        <dbReference type="ARBA" id="ARBA00022763"/>
    </source>
</evidence>
<feature type="compositionally biased region" description="Low complexity" evidence="5">
    <location>
        <begin position="453"/>
        <end position="464"/>
    </location>
</feature>
<dbReference type="InterPro" id="IPR020568">
    <property type="entry name" value="Ribosomal_Su5_D2-typ_SF"/>
</dbReference>
<evidence type="ECO:0000256" key="4">
    <source>
        <dbReference type="ARBA" id="ARBA00023204"/>
    </source>
</evidence>
<keyword evidence="4" id="KW-0234">DNA repair</keyword>
<dbReference type="PANTHER" id="PTHR10073:SF12">
    <property type="entry name" value="DNA MISMATCH REPAIR PROTEIN MLH1"/>
    <property type="match status" value="1"/>
</dbReference>
<dbReference type="AlphaFoldDB" id="A0A2V4UNY8"/>
<dbReference type="FunFam" id="3.30.565.10:FF:000003">
    <property type="entry name" value="DNA mismatch repair endonuclease MutL"/>
    <property type="match status" value="1"/>
</dbReference>
<dbReference type="Gene3D" id="3.30.565.10">
    <property type="entry name" value="Histidine kinase-like ATPase, C-terminal domain"/>
    <property type="match status" value="1"/>
</dbReference>
<dbReference type="GO" id="GO:0032300">
    <property type="term" value="C:mismatch repair complex"/>
    <property type="evidence" value="ECO:0007669"/>
    <property type="project" value="InterPro"/>
</dbReference>
<accession>A0A2V4UNY8</accession>
<evidence type="ECO:0000313" key="8">
    <source>
        <dbReference type="Proteomes" id="UP000247746"/>
    </source>
</evidence>
<dbReference type="PANTHER" id="PTHR10073">
    <property type="entry name" value="DNA MISMATCH REPAIR PROTEIN MLH, PMS, MUTL"/>
    <property type="match status" value="1"/>
</dbReference>
<keyword evidence="8" id="KW-1185">Reference proteome</keyword>
<evidence type="ECO:0000256" key="2">
    <source>
        <dbReference type="ARBA" id="ARBA00021975"/>
    </source>
</evidence>
<dbReference type="SMART" id="SM01340">
    <property type="entry name" value="DNA_mis_repair"/>
    <property type="match status" value="1"/>
</dbReference>
<dbReference type="SUPFAM" id="SSF54211">
    <property type="entry name" value="Ribosomal protein S5 domain 2-like"/>
    <property type="match status" value="1"/>
</dbReference>
<evidence type="ECO:0000313" key="7">
    <source>
        <dbReference type="EMBL" id="PYE38266.1"/>
    </source>
</evidence>
<dbReference type="NCBIfam" id="TIGR00585">
    <property type="entry name" value="mutl"/>
    <property type="match status" value="1"/>
</dbReference>
<dbReference type="CDD" id="cd16926">
    <property type="entry name" value="HATPase_MutL-MLH-PMS-like"/>
    <property type="match status" value="1"/>
</dbReference>
<dbReference type="Pfam" id="PF01119">
    <property type="entry name" value="DNA_mis_repair"/>
    <property type="match status" value="1"/>
</dbReference>
<sequence>MSDNNASTRIKKLSPLLINQLAAGEVVTRPAAVVKELLENAIDAGATNIEVRITQGGMGLIEVIDNGIGIHPDDMVMAITRHATSKVADVANLHGITTLGFRGEALAATAAVSRLTLTSSHDDSGVGRQLQVAGVLADTPKLVPVVHNRGTTITVKDLYFNVPARRGNLKSIATEFGHIETIVREVALARADVSLTLFHDNKKRMSLSSSTLSSNTLSSTSLSVGSMPSNSVLTDNSMIEVNRNGNENASRLPLSRLEQATGISLIDNAIKITIDLSSLMQQTMDYANNNSFDSQASISGWLWPIHYEQQSKVASALPKLIYVNGRLVKEALINNQLRQLAQSAQLTGMGYALYFDLPTQWLNINVHPSKQRIKISPLNNIMAHLNHAVQSQLKNIEVNVQPEKCDKPLREDNTLISDERVNVVATDQPYENALSQPRSRQVNTAKQSYELPSSQTVQTMSQSQYSAESELGSNKFTSQCTNIANGVLVGTRPLPICLEVISGLDKLALGTDIAKYVDDKILPWLLFSHQGQCFLIAETDWQSKLNQLFESQILSSKVLHKDKLPNSAREINHQLITMSQQMSTQDLMLFITDLEALLIQNSIKTISSSHLVTLILLSTSEAIPS</sequence>
<dbReference type="GO" id="GO:0140664">
    <property type="term" value="F:ATP-dependent DNA damage sensor activity"/>
    <property type="evidence" value="ECO:0007669"/>
    <property type="project" value="InterPro"/>
</dbReference>
<name>A0A2V4UNY8_9GAMM</name>
<dbReference type="InterPro" id="IPR014721">
    <property type="entry name" value="Ribsml_uS5_D2-typ_fold_subgr"/>
</dbReference>
<dbReference type="RefSeq" id="WP_110923771.1">
    <property type="nucleotide sequence ID" value="NZ_QJSU01000008.1"/>
</dbReference>
<dbReference type="GO" id="GO:0016887">
    <property type="term" value="F:ATP hydrolysis activity"/>
    <property type="evidence" value="ECO:0007669"/>
    <property type="project" value="InterPro"/>
</dbReference>
<dbReference type="GO" id="GO:0006298">
    <property type="term" value="P:mismatch repair"/>
    <property type="evidence" value="ECO:0007669"/>
    <property type="project" value="InterPro"/>
</dbReference>
<keyword evidence="3" id="KW-0227">DNA damage</keyword>
<protein>
    <recommendedName>
        <fullName evidence="2">DNA mismatch repair protein MutL</fullName>
    </recommendedName>
</protein>
<dbReference type="Pfam" id="PF13589">
    <property type="entry name" value="HATPase_c_3"/>
    <property type="match status" value="1"/>
</dbReference>
<dbReference type="InterPro" id="IPR014762">
    <property type="entry name" value="DNA_mismatch_repair_CS"/>
</dbReference>
<evidence type="ECO:0000256" key="5">
    <source>
        <dbReference type="SAM" id="MobiDB-lite"/>
    </source>
</evidence>
<comment type="caution">
    <text evidence="7">The sequence shown here is derived from an EMBL/GenBank/DDBJ whole genome shotgun (WGS) entry which is preliminary data.</text>
</comment>
<comment type="similarity">
    <text evidence="1">Belongs to the DNA mismatch repair MutL/HexB family.</text>
</comment>
<reference evidence="7 8" key="1">
    <citation type="submission" date="2018-06" db="EMBL/GenBank/DDBJ databases">
        <title>Genomic Encyclopedia of Type Strains, Phase III (KMG-III): the genomes of soil and plant-associated and newly described type strains.</title>
        <authorList>
            <person name="Whitman W."/>
        </authorList>
    </citation>
    <scope>NUCLEOTIDE SEQUENCE [LARGE SCALE GENOMIC DNA]</scope>
    <source>
        <strain evidence="7 8">CECT 5889</strain>
    </source>
</reference>
<dbReference type="GO" id="GO:0030983">
    <property type="term" value="F:mismatched DNA binding"/>
    <property type="evidence" value="ECO:0007669"/>
    <property type="project" value="InterPro"/>
</dbReference>
<dbReference type="OrthoDB" id="9763467at2"/>
<evidence type="ECO:0000256" key="1">
    <source>
        <dbReference type="ARBA" id="ARBA00006082"/>
    </source>
</evidence>
<dbReference type="InterPro" id="IPR013507">
    <property type="entry name" value="DNA_mismatch_S5_2-like"/>
</dbReference>
<evidence type="ECO:0000259" key="6">
    <source>
        <dbReference type="SMART" id="SM01340"/>
    </source>
</evidence>
<feature type="compositionally biased region" description="Polar residues" evidence="5">
    <location>
        <begin position="433"/>
        <end position="452"/>
    </location>
</feature>
<feature type="region of interest" description="Disordered" evidence="5">
    <location>
        <begin position="433"/>
        <end position="464"/>
    </location>
</feature>
<gene>
    <name evidence="7" type="ORF">DFP82_10861</name>
</gene>
<dbReference type="SUPFAM" id="SSF55874">
    <property type="entry name" value="ATPase domain of HSP90 chaperone/DNA topoisomerase II/histidine kinase"/>
    <property type="match status" value="1"/>
</dbReference>
<dbReference type="EMBL" id="QJSU01000008">
    <property type="protein sequence ID" value="PYE38266.1"/>
    <property type="molecule type" value="Genomic_DNA"/>
</dbReference>
<feature type="domain" description="DNA mismatch repair protein S5" evidence="6">
    <location>
        <begin position="257"/>
        <end position="394"/>
    </location>
</feature>
<organism evidence="7 8">
    <name type="scientific">Psychrobacter fozii</name>
    <dbReference type="NCBI Taxonomy" id="198480"/>
    <lineage>
        <taxon>Bacteria</taxon>
        <taxon>Pseudomonadati</taxon>
        <taxon>Pseudomonadota</taxon>
        <taxon>Gammaproteobacteria</taxon>
        <taxon>Moraxellales</taxon>
        <taxon>Moraxellaceae</taxon>
        <taxon>Psychrobacter</taxon>
    </lineage>
</organism>
<dbReference type="InterPro" id="IPR038973">
    <property type="entry name" value="MutL/Mlh/Pms-like"/>
</dbReference>
<proteinExistence type="inferred from homology"/>
<dbReference type="Proteomes" id="UP000247746">
    <property type="component" value="Unassembled WGS sequence"/>
</dbReference>
<dbReference type="InterPro" id="IPR036890">
    <property type="entry name" value="HATPase_C_sf"/>
</dbReference>
<dbReference type="InterPro" id="IPR002099">
    <property type="entry name" value="MutL/Mlh/PMS"/>
</dbReference>